<gene>
    <name evidence="5" type="primary">LOC111124266</name>
</gene>
<dbReference type="Proteomes" id="UP000694844">
    <property type="component" value="Chromosome 3"/>
</dbReference>
<dbReference type="PANTHER" id="PTHR11505">
    <property type="entry name" value="L1 TRANSPOSABLE ELEMENT-RELATED"/>
    <property type="match status" value="1"/>
</dbReference>
<keyword evidence="3" id="KW-1133">Transmembrane helix</keyword>
<evidence type="ECO:0000256" key="3">
    <source>
        <dbReference type="SAM" id="Phobius"/>
    </source>
</evidence>
<evidence type="ECO:0000313" key="5">
    <source>
        <dbReference type="RefSeq" id="XP_022322830.1"/>
    </source>
</evidence>
<accession>A0A8B8D583</accession>
<dbReference type="InterPro" id="IPR004244">
    <property type="entry name" value="Transposase_22"/>
</dbReference>
<proteinExistence type="predicted"/>
<dbReference type="RefSeq" id="XP_022322830.1">
    <property type="nucleotide sequence ID" value="XM_022467122.1"/>
</dbReference>
<dbReference type="Gene3D" id="3.30.70.1820">
    <property type="entry name" value="L1 transposable element, RRM domain"/>
    <property type="match status" value="1"/>
</dbReference>
<name>A0A8B8D583_CRAVI</name>
<evidence type="ECO:0000313" key="4">
    <source>
        <dbReference type="Proteomes" id="UP000694844"/>
    </source>
</evidence>
<sequence>MGRSVVDLDLFVSGSVFRDDTNYPPKSMCGLGDVSQNLTTSQTRRVVFCCTITFLFLCPGFWLLGKRKRKNSQPMKNVRCKPYTSPNKNNSMDETRVFEGVPDNDFTEIQMQQNPDYTAGETLTLNKDNTLDEIPEIVSAGDMITVNNEPRPPPAHSNTPHGMHARPLWVEQIFEKLALIDRKLSKVDEINNKLSEIVQKVNSFECDLNNLKKTSGTMGNSIGTLKRTSDEVKERVGKLEEVHTNLEESIVDLQCRSMRDNLLFFGLAEYRGENRENCTALINDFCETQFDIHDIGKDIERAHRIGQRGGDSPRPIVVKFSSFKMREKVRTQGRKLAGTTFRIQEQFPKKIQEERRRLIPVMNEARRQRKKAYLIKDKLYIEGTLYNPDQNDDEAC</sequence>
<feature type="region of interest" description="Disordered" evidence="2">
    <location>
        <begin position="75"/>
        <end position="94"/>
    </location>
</feature>
<evidence type="ECO:0000256" key="1">
    <source>
        <dbReference type="SAM" id="Coils"/>
    </source>
</evidence>
<keyword evidence="3" id="KW-0472">Membrane</keyword>
<protein>
    <submittedName>
        <fullName evidence="5">Uncharacterized protein LOC111124266</fullName>
    </submittedName>
</protein>
<dbReference type="KEGG" id="cvn:111124266"/>
<reference evidence="5" key="1">
    <citation type="submission" date="2025-08" db="UniProtKB">
        <authorList>
            <consortium name="RefSeq"/>
        </authorList>
    </citation>
    <scope>IDENTIFICATION</scope>
    <source>
        <tissue evidence="5">Whole sample</tissue>
    </source>
</reference>
<feature type="coiled-coil region" evidence="1">
    <location>
        <begin position="194"/>
        <end position="256"/>
    </location>
</feature>
<keyword evidence="4" id="KW-1185">Reference proteome</keyword>
<keyword evidence="1" id="KW-0175">Coiled coil</keyword>
<evidence type="ECO:0000256" key="2">
    <source>
        <dbReference type="SAM" id="MobiDB-lite"/>
    </source>
</evidence>
<feature type="transmembrane region" description="Helical" evidence="3">
    <location>
        <begin position="45"/>
        <end position="65"/>
    </location>
</feature>
<keyword evidence="3" id="KW-0812">Transmembrane</keyword>
<organism evidence="4 5">
    <name type="scientific">Crassostrea virginica</name>
    <name type="common">Eastern oyster</name>
    <dbReference type="NCBI Taxonomy" id="6565"/>
    <lineage>
        <taxon>Eukaryota</taxon>
        <taxon>Metazoa</taxon>
        <taxon>Spiralia</taxon>
        <taxon>Lophotrochozoa</taxon>
        <taxon>Mollusca</taxon>
        <taxon>Bivalvia</taxon>
        <taxon>Autobranchia</taxon>
        <taxon>Pteriomorphia</taxon>
        <taxon>Ostreida</taxon>
        <taxon>Ostreoidea</taxon>
        <taxon>Ostreidae</taxon>
        <taxon>Crassostrea</taxon>
    </lineage>
</organism>
<dbReference type="OrthoDB" id="10067362at2759"/>
<dbReference type="GeneID" id="111124266"/>
<dbReference type="AlphaFoldDB" id="A0A8B8D583"/>